<dbReference type="Proteomes" id="UP000614996">
    <property type="component" value="Unassembled WGS sequence"/>
</dbReference>
<feature type="domain" description="Suppressor of fused-like" evidence="1">
    <location>
        <begin position="45"/>
        <end position="200"/>
    </location>
</feature>
<evidence type="ECO:0000259" key="1">
    <source>
        <dbReference type="Pfam" id="PF05076"/>
    </source>
</evidence>
<dbReference type="AlphaFoldDB" id="A0A8J4AHN9"/>
<dbReference type="PANTHER" id="PTHR10928:SF2">
    <property type="entry name" value="SUPPRESSOR OF FUSED HOMOLOG"/>
    <property type="match status" value="1"/>
</dbReference>
<dbReference type="PANTHER" id="PTHR10928">
    <property type="entry name" value="SUPPRESSOR OF FUSED"/>
    <property type="match status" value="1"/>
</dbReference>
<proteinExistence type="predicted"/>
<dbReference type="SUPFAM" id="SSF103359">
    <property type="entry name" value="Suppressor of Fused, N-terminal domain"/>
    <property type="match status" value="1"/>
</dbReference>
<dbReference type="EMBL" id="BOPO01000133">
    <property type="protein sequence ID" value="GIL31348.1"/>
    <property type="molecule type" value="Genomic_DNA"/>
</dbReference>
<name>A0A8J4AHN9_9ACTN</name>
<reference evidence="3" key="1">
    <citation type="journal article" date="2021" name="Int. J. Syst. Evol. Microbiol.">
        <title>Actinocatenispora comari sp. nov., an endophytic actinomycete isolated from aerial parts of Comarum salesowianum.</title>
        <authorList>
            <person name="Oyunbileg N."/>
            <person name="Iizaka Y."/>
            <person name="Hamada M."/>
            <person name="Davaapurev B.O."/>
            <person name="Fukumoto A."/>
            <person name="Tsetseg B."/>
            <person name="Kato F."/>
            <person name="Tamura T."/>
            <person name="Batkhuu J."/>
            <person name="Anzai Y."/>
        </authorList>
    </citation>
    <scope>NUCLEOTIDE SEQUENCE [LARGE SCALE GENOMIC DNA]</scope>
    <source>
        <strain evidence="3">NUM-2625</strain>
    </source>
</reference>
<sequence length="348" mass="37662">MADRGAPGRDAIDGVLAGLYGDREPLRAGAAGTAGPTGAAALEQISAYPRIEPVPHWHLISYGMTELYEKTSDNHRHSGCGFEFTFRVARAPTETEPPAWALNLLWYLAEHQAEIDAWSSSQPVRLSGPIAPDLDTRLRAVMFVDDPELPWIDTPHGDVGFLQVVGLTLDEVQAAELWRMDSFQDLFAAKFSLSVTEPGRASALTDPEFAAAAAAGSAADGSDTNRLVMDVRWSVVDGAAIVTVGAAEVDSLRRMIQARLPHDRSLLVAGPTHRVRFAPGTSFRLREYPPRQPDKPYHHLTLRLPQAAVAAVADALRPIAGDHPVPGLPLTVHVERSELRDSTGEVVD</sequence>
<evidence type="ECO:0000313" key="2">
    <source>
        <dbReference type="EMBL" id="GIL31348.1"/>
    </source>
</evidence>
<dbReference type="InterPro" id="IPR007768">
    <property type="entry name" value="Suppressor_of_fused"/>
</dbReference>
<keyword evidence="3" id="KW-1185">Reference proteome</keyword>
<protein>
    <recommendedName>
        <fullName evidence="1">Suppressor of fused-like domain-containing protein</fullName>
    </recommendedName>
</protein>
<evidence type="ECO:0000313" key="3">
    <source>
        <dbReference type="Proteomes" id="UP000614996"/>
    </source>
</evidence>
<dbReference type="GO" id="GO:0005737">
    <property type="term" value="C:cytoplasm"/>
    <property type="evidence" value="ECO:0007669"/>
    <property type="project" value="TreeGrafter"/>
</dbReference>
<organism evidence="2 3">
    <name type="scientific">Actinocatenispora comari</name>
    <dbReference type="NCBI Taxonomy" id="2807577"/>
    <lineage>
        <taxon>Bacteria</taxon>
        <taxon>Bacillati</taxon>
        <taxon>Actinomycetota</taxon>
        <taxon>Actinomycetes</taxon>
        <taxon>Micromonosporales</taxon>
        <taxon>Micromonosporaceae</taxon>
        <taxon>Actinocatenispora</taxon>
    </lineage>
</organism>
<dbReference type="Pfam" id="PF05076">
    <property type="entry name" value="SUFU"/>
    <property type="match status" value="1"/>
</dbReference>
<gene>
    <name evidence="2" type="ORF">NUM_66020</name>
</gene>
<dbReference type="InterPro" id="IPR037181">
    <property type="entry name" value="SUFU_N"/>
</dbReference>
<accession>A0A8J4AHN9</accession>
<dbReference type="InterPro" id="IPR020941">
    <property type="entry name" value="SUFU-like_domain"/>
</dbReference>
<dbReference type="RefSeq" id="WP_207128915.1">
    <property type="nucleotide sequence ID" value="NZ_BOPO01000133.1"/>
</dbReference>
<comment type="caution">
    <text evidence="2">The sequence shown here is derived from an EMBL/GenBank/DDBJ whole genome shotgun (WGS) entry which is preliminary data.</text>
</comment>